<dbReference type="InterPro" id="IPR024516">
    <property type="entry name" value="Mce_C"/>
</dbReference>
<dbReference type="PRINTS" id="PR01782">
    <property type="entry name" value="MCEVIRFACTOR"/>
</dbReference>
<organism evidence="3 4">
    <name type="scientific">Actinoallomurus iriomotensis</name>
    <dbReference type="NCBI Taxonomy" id="478107"/>
    <lineage>
        <taxon>Bacteria</taxon>
        <taxon>Bacillati</taxon>
        <taxon>Actinomycetota</taxon>
        <taxon>Actinomycetes</taxon>
        <taxon>Streptosporangiales</taxon>
        <taxon>Thermomonosporaceae</taxon>
        <taxon>Actinoallomurus</taxon>
    </lineage>
</organism>
<accession>A0A9W6RIU4</accession>
<dbReference type="RefSeq" id="WP_285625142.1">
    <property type="nucleotide sequence ID" value="NZ_BSTJ01000006.1"/>
</dbReference>
<dbReference type="GO" id="GO:0005576">
    <property type="term" value="C:extracellular region"/>
    <property type="evidence" value="ECO:0007669"/>
    <property type="project" value="TreeGrafter"/>
</dbReference>
<dbReference type="InterPro" id="IPR052336">
    <property type="entry name" value="MlaD_Phospholipid_Transporter"/>
</dbReference>
<reference evidence="3" key="1">
    <citation type="submission" date="2023-03" db="EMBL/GenBank/DDBJ databases">
        <title>Actinoallomurus iriomotensis NBRC 103681.</title>
        <authorList>
            <person name="Ichikawa N."/>
            <person name="Sato H."/>
            <person name="Tonouchi N."/>
        </authorList>
    </citation>
    <scope>NUCLEOTIDE SEQUENCE</scope>
    <source>
        <strain evidence="3">NBRC 103681</strain>
    </source>
</reference>
<dbReference type="InterPro" id="IPR003399">
    <property type="entry name" value="Mce/MlaD"/>
</dbReference>
<dbReference type="PANTHER" id="PTHR33371:SF18">
    <property type="entry name" value="MCE-FAMILY PROTEIN MCE3C"/>
    <property type="match status" value="1"/>
</dbReference>
<dbReference type="Proteomes" id="UP001165135">
    <property type="component" value="Unassembled WGS sequence"/>
</dbReference>
<dbReference type="InterPro" id="IPR005693">
    <property type="entry name" value="Mce"/>
</dbReference>
<evidence type="ECO:0000259" key="1">
    <source>
        <dbReference type="Pfam" id="PF02470"/>
    </source>
</evidence>
<evidence type="ECO:0000259" key="2">
    <source>
        <dbReference type="Pfam" id="PF11887"/>
    </source>
</evidence>
<dbReference type="NCBIfam" id="TIGR00996">
    <property type="entry name" value="Mtu_fam_mce"/>
    <property type="match status" value="1"/>
</dbReference>
<dbReference type="Pfam" id="PF02470">
    <property type="entry name" value="MlaD"/>
    <property type="match status" value="1"/>
</dbReference>
<feature type="domain" description="Mce/MlaD" evidence="1">
    <location>
        <begin position="37"/>
        <end position="111"/>
    </location>
</feature>
<evidence type="ECO:0000313" key="4">
    <source>
        <dbReference type="Proteomes" id="UP001165135"/>
    </source>
</evidence>
<sequence length="335" mass="35819">MKRSFRERDPLRMGLLGVTSVTLLVVLSFNLSRLEGGTKYQAAFTEASGLKPSEDVRIAGVKVGKVLSVGLEGDHVKVGFTVDPKVRFGTSSRAAIKLSTILGSHYLEIQPIGSGRQSARSEIPTSRTTPSYEVVPALQDLSGQLQKIDVPQLGKAFDTLSDTLRGSPENVRGALDGLRKISRAVASRDESLSDLLQHTNNVTKLLADRSGDLAALVSDGSRLLQEIDDRRAVVRSLLSGTVSLSQQIDGTIAENRATLHPALTQLHKVVGILLRNQDNLDRAVKVLGPFVTTSADATSTGRWFDGYLQNLIPLPASVKGPSGKSPGADTLPNVP</sequence>
<evidence type="ECO:0000313" key="3">
    <source>
        <dbReference type="EMBL" id="GLY76594.1"/>
    </source>
</evidence>
<dbReference type="PANTHER" id="PTHR33371">
    <property type="entry name" value="INTERMEMBRANE PHOSPHOLIPID TRANSPORT SYSTEM BINDING PROTEIN MLAD-RELATED"/>
    <property type="match status" value="1"/>
</dbReference>
<protein>
    <submittedName>
        <fullName evidence="3">ABC transporter substrate-binding protein</fullName>
    </submittedName>
</protein>
<proteinExistence type="predicted"/>
<comment type="caution">
    <text evidence="3">The sequence shown here is derived from an EMBL/GenBank/DDBJ whole genome shotgun (WGS) entry which is preliminary data.</text>
</comment>
<name>A0A9W6RIU4_9ACTN</name>
<gene>
    <name evidence="3" type="ORF">Airi01_048610</name>
</gene>
<dbReference type="Pfam" id="PF11887">
    <property type="entry name" value="Mce4_CUP1"/>
    <property type="match status" value="1"/>
</dbReference>
<feature type="domain" description="Mammalian cell entry C-terminal" evidence="2">
    <location>
        <begin position="118"/>
        <end position="279"/>
    </location>
</feature>
<dbReference type="EMBL" id="BSTJ01000006">
    <property type="protein sequence ID" value="GLY76594.1"/>
    <property type="molecule type" value="Genomic_DNA"/>
</dbReference>
<dbReference type="AlphaFoldDB" id="A0A9W6RIU4"/>